<evidence type="ECO:0000256" key="8">
    <source>
        <dbReference type="RuleBase" id="RU000560"/>
    </source>
</evidence>
<dbReference type="NCBIfam" id="TIGR01032">
    <property type="entry name" value="rplT_bact"/>
    <property type="match status" value="1"/>
</dbReference>
<evidence type="ECO:0000313" key="10">
    <source>
        <dbReference type="Proteomes" id="UP000178319"/>
    </source>
</evidence>
<dbReference type="Gene3D" id="6.10.160.10">
    <property type="match status" value="1"/>
</dbReference>
<dbReference type="GO" id="GO:0000027">
    <property type="term" value="P:ribosomal large subunit assembly"/>
    <property type="evidence" value="ECO:0007669"/>
    <property type="project" value="UniProtKB-UniRule"/>
</dbReference>
<organism evidence="9 10">
    <name type="scientific">Candidatus Blackburnbacteria bacterium RIFCSPHIGHO2_02_FULL_44_20</name>
    <dbReference type="NCBI Taxonomy" id="1797516"/>
    <lineage>
        <taxon>Bacteria</taxon>
        <taxon>Candidatus Blackburniibacteriota</taxon>
    </lineage>
</organism>
<dbReference type="InterPro" id="IPR049946">
    <property type="entry name" value="RIBOSOMAL_L20_CS"/>
</dbReference>
<evidence type="ECO:0000256" key="5">
    <source>
        <dbReference type="ARBA" id="ARBA00023274"/>
    </source>
</evidence>
<dbReference type="Gene3D" id="1.10.1900.20">
    <property type="entry name" value="Ribosomal protein L20"/>
    <property type="match status" value="1"/>
</dbReference>
<reference evidence="9 10" key="1">
    <citation type="journal article" date="2016" name="Nat. Commun.">
        <title>Thousands of microbial genomes shed light on interconnected biogeochemical processes in an aquifer system.</title>
        <authorList>
            <person name="Anantharaman K."/>
            <person name="Brown C.T."/>
            <person name="Hug L.A."/>
            <person name="Sharon I."/>
            <person name="Castelle C.J."/>
            <person name="Probst A.J."/>
            <person name="Thomas B.C."/>
            <person name="Singh A."/>
            <person name="Wilkins M.J."/>
            <person name="Karaoz U."/>
            <person name="Brodie E.L."/>
            <person name="Williams K.H."/>
            <person name="Hubbard S.S."/>
            <person name="Banfield J.F."/>
        </authorList>
    </citation>
    <scope>NUCLEOTIDE SEQUENCE [LARGE SCALE GENOMIC DNA]</scope>
</reference>
<evidence type="ECO:0000256" key="3">
    <source>
        <dbReference type="ARBA" id="ARBA00022884"/>
    </source>
</evidence>
<protein>
    <recommendedName>
        <fullName evidence="6 7">Large ribosomal subunit protein bL20</fullName>
    </recommendedName>
</protein>
<dbReference type="GO" id="GO:0006412">
    <property type="term" value="P:translation"/>
    <property type="evidence" value="ECO:0007669"/>
    <property type="project" value="InterPro"/>
</dbReference>
<dbReference type="FunFam" id="1.10.1900.20:FF:000001">
    <property type="entry name" value="50S ribosomal protein L20"/>
    <property type="match status" value="1"/>
</dbReference>
<evidence type="ECO:0000256" key="6">
    <source>
        <dbReference type="ARBA" id="ARBA00035172"/>
    </source>
</evidence>
<keyword evidence="2 7" id="KW-0699">rRNA-binding</keyword>
<keyword evidence="4 7" id="KW-0689">Ribosomal protein</keyword>
<dbReference type="Proteomes" id="UP000178319">
    <property type="component" value="Unassembled WGS sequence"/>
</dbReference>
<gene>
    <name evidence="7" type="primary">rplT</name>
    <name evidence="9" type="ORF">A3D26_02505</name>
</gene>
<comment type="similarity">
    <text evidence="1 7 8">Belongs to the bacterial ribosomal protein bL20 family.</text>
</comment>
<dbReference type="GO" id="GO:0003735">
    <property type="term" value="F:structural constituent of ribosome"/>
    <property type="evidence" value="ECO:0007669"/>
    <property type="project" value="InterPro"/>
</dbReference>
<dbReference type="PRINTS" id="PR00062">
    <property type="entry name" value="RIBOSOMALL20"/>
</dbReference>
<dbReference type="SUPFAM" id="SSF74731">
    <property type="entry name" value="Ribosomal protein L20"/>
    <property type="match status" value="1"/>
</dbReference>
<dbReference type="GO" id="GO:0005840">
    <property type="term" value="C:ribosome"/>
    <property type="evidence" value="ECO:0007669"/>
    <property type="project" value="UniProtKB-KW"/>
</dbReference>
<dbReference type="GO" id="GO:0019843">
    <property type="term" value="F:rRNA binding"/>
    <property type="evidence" value="ECO:0007669"/>
    <property type="project" value="UniProtKB-UniRule"/>
</dbReference>
<dbReference type="GO" id="GO:1990904">
    <property type="term" value="C:ribonucleoprotein complex"/>
    <property type="evidence" value="ECO:0007669"/>
    <property type="project" value="UniProtKB-KW"/>
</dbReference>
<dbReference type="InterPro" id="IPR005813">
    <property type="entry name" value="Ribosomal_bL20"/>
</dbReference>
<evidence type="ECO:0000313" key="9">
    <source>
        <dbReference type="EMBL" id="OGY11354.1"/>
    </source>
</evidence>
<keyword evidence="3 7" id="KW-0694">RNA-binding</keyword>
<dbReference type="AlphaFoldDB" id="A0A1G1V7C4"/>
<name>A0A1G1V7C4_9BACT</name>
<evidence type="ECO:0000256" key="2">
    <source>
        <dbReference type="ARBA" id="ARBA00022730"/>
    </source>
</evidence>
<dbReference type="Pfam" id="PF00453">
    <property type="entry name" value="Ribosomal_L20"/>
    <property type="match status" value="1"/>
</dbReference>
<dbReference type="PANTHER" id="PTHR10986">
    <property type="entry name" value="39S RIBOSOMAL PROTEIN L20"/>
    <property type="match status" value="1"/>
</dbReference>
<dbReference type="EMBL" id="MHBZ01000019">
    <property type="protein sequence ID" value="OGY11354.1"/>
    <property type="molecule type" value="Genomic_DNA"/>
</dbReference>
<evidence type="ECO:0000256" key="4">
    <source>
        <dbReference type="ARBA" id="ARBA00022980"/>
    </source>
</evidence>
<evidence type="ECO:0000256" key="7">
    <source>
        <dbReference type="HAMAP-Rule" id="MF_00382"/>
    </source>
</evidence>
<keyword evidence="5 7" id="KW-0687">Ribonucleoprotein</keyword>
<comment type="caution">
    <text evidence="9">The sequence shown here is derived from an EMBL/GenBank/DDBJ whole genome shotgun (WGS) entry which is preliminary data.</text>
</comment>
<dbReference type="STRING" id="1797516.A3D26_02505"/>
<dbReference type="CDD" id="cd07026">
    <property type="entry name" value="Ribosomal_L20"/>
    <property type="match status" value="1"/>
</dbReference>
<accession>A0A1G1V7C4</accession>
<dbReference type="InterPro" id="IPR035566">
    <property type="entry name" value="Ribosomal_protein_bL20_C"/>
</dbReference>
<evidence type="ECO:0000256" key="1">
    <source>
        <dbReference type="ARBA" id="ARBA00007698"/>
    </source>
</evidence>
<sequence>MARTKTGIVRRRKHNKVLKAARGFKQARSKHYKVAKEAVLHAGQHAYIGRKNKKRNLRSLWIVRLNAAVREHGLTYSRFIKSLKDKNIELDRKILSDIAVRDPQTFGEIVGKAKSA</sequence>
<proteinExistence type="inferred from homology"/>
<comment type="function">
    <text evidence="7 8">Binds directly to 23S ribosomal RNA and is necessary for the in vitro assembly process of the 50S ribosomal subunit. It is not involved in the protein synthesizing functions of that subunit.</text>
</comment>
<dbReference type="PROSITE" id="PS00937">
    <property type="entry name" value="RIBOSOMAL_L20"/>
    <property type="match status" value="1"/>
</dbReference>
<dbReference type="HAMAP" id="MF_00382">
    <property type="entry name" value="Ribosomal_bL20"/>
    <property type="match status" value="1"/>
</dbReference>